<dbReference type="GO" id="GO:0060271">
    <property type="term" value="P:cilium assembly"/>
    <property type="evidence" value="ECO:0007669"/>
    <property type="project" value="InterPro"/>
</dbReference>
<dbReference type="InterPro" id="IPR027409">
    <property type="entry name" value="GroEL-like_apical_dom_sf"/>
</dbReference>
<gene>
    <name evidence="1" type="ORF">NDU88_009336</name>
</gene>
<dbReference type="InterPro" id="IPR028790">
    <property type="entry name" value="MKKS"/>
</dbReference>
<dbReference type="InterPro" id="IPR027413">
    <property type="entry name" value="GROEL-like_equatorial_sf"/>
</dbReference>
<keyword evidence="2" id="KW-1185">Reference proteome</keyword>
<dbReference type="AlphaFoldDB" id="A0AAV7S0Q8"/>
<evidence type="ECO:0000313" key="1">
    <source>
        <dbReference type="EMBL" id="KAJ1156618.1"/>
    </source>
</evidence>
<dbReference type="Gene3D" id="3.50.7.10">
    <property type="entry name" value="GroEL"/>
    <property type="match status" value="1"/>
</dbReference>
<dbReference type="GO" id="GO:0051131">
    <property type="term" value="P:chaperone-mediated protein complex assembly"/>
    <property type="evidence" value="ECO:0007669"/>
    <property type="project" value="TreeGrafter"/>
</dbReference>
<dbReference type="GO" id="GO:0051082">
    <property type="term" value="F:unfolded protein binding"/>
    <property type="evidence" value="ECO:0007669"/>
    <property type="project" value="InterPro"/>
</dbReference>
<dbReference type="CDD" id="cd03333">
    <property type="entry name" value="chaperonin_like"/>
    <property type="match status" value="1"/>
</dbReference>
<proteinExistence type="predicted"/>
<dbReference type="Gene3D" id="1.10.560.10">
    <property type="entry name" value="GroEL-like equatorial domain"/>
    <property type="match status" value="1"/>
</dbReference>
<dbReference type="EMBL" id="JANPWB010000009">
    <property type="protein sequence ID" value="KAJ1156618.1"/>
    <property type="molecule type" value="Genomic_DNA"/>
</dbReference>
<dbReference type="GO" id="GO:1902636">
    <property type="term" value="C:kinociliary basal body"/>
    <property type="evidence" value="ECO:0007669"/>
    <property type="project" value="TreeGrafter"/>
</dbReference>
<protein>
    <recommendedName>
        <fullName evidence="3">McKusick-Kaufman syndrome</fullName>
    </recommendedName>
</protein>
<dbReference type="GO" id="GO:0005524">
    <property type="term" value="F:ATP binding"/>
    <property type="evidence" value="ECO:0007669"/>
    <property type="project" value="InterPro"/>
</dbReference>
<dbReference type="GO" id="GO:0006457">
    <property type="term" value="P:protein folding"/>
    <property type="evidence" value="ECO:0007669"/>
    <property type="project" value="InterPro"/>
</dbReference>
<reference evidence="1" key="1">
    <citation type="journal article" date="2022" name="bioRxiv">
        <title>Sequencing and chromosome-scale assembly of the giantPleurodeles waltlgenome.</title>
        <authorList>
            <person name="Brown T."/>
            <person name="Elewa A."/>
            <person name="Iarovenko S."/>
            <person name="Subramanian E."/>
            <person name="Araus A.J."/>
            <person name="Petzold A."/>
            <person name="Susuki M."/>
            <person name="Suzuki K.-i.T."/>
            <person name="Hayashi T."/>
            <person name="Toyoda A."/>
            <person name="Oliveira C."/>
            <person name="Osipova E."/>
            <person name="Leigh N.D."/>
            <person name="Simon A."/>
            <person name="Yun M.H."/>
        </authorList>
    </citation>
    <scope>NUCLEOTIDE SEQUENCE</scope>
    <source>
        <strain evidence="1">20211129_DDA</strain>
        <tissue evidence="1">Liver</tissue>
    </source>
</reference>
<evidence type="ECO:0000313" key="2">
    <source>
        <dbReference type="Proteomes" id="UP001066276"/>
    </source>
</evidence>
<dbReference type="GO" id="GO:0032502">
    <property type="term" value="P:developmental process"/>
    <property type="evidence" value="ECO:0007669"/>
    <property type="project" value="TreeGrafter"/>
</dbReference>
<dbReference type="SUPFAM" id="SSF52029">
    <property type="entry name" value="GroEL apical domain-like"/>
    <property type="match status" value="1"/>
</dbReference>
<dbReference type="GO" id="GO:0005634">
    <property type="term" value="C:nucleus"/>
    <property type="evidence" value="ECO:0007669"/>
    <property type="project" value="TreeGrafter"/>
</dbReference>
<name>A0AAV7S0Q8_PLEWA</name>
<sequence length="382" mass="41937">MGTGLGLVHWGWQRTNKRKIAIKQYLFINWVLNPSRRATNLATIRHETEKLVAEELVHSRRGDISNTGETTLFVQSDVSPEAAVLEQLLCLGKQIVNDQVGLVLCQKVIHPSLKQYLNANHVIAVERLGTAQMEPLTQMTGAQPIASLTHVSPACYGHLKSVRIESLASKQFLHFISDDTTICSILLCNRNGTALDELKRACYTAQHILQLTIKQPLALLGGGCTESHLASYLRYKSACVPDSILQGLNCSRTDYQIVAEVFSQSLESVARSLEHDGGELLTDTCRGHLWSSPPGTPLDSNYPNSLVQCGCGLYKKHQAFSLTALGTRGSPFNPQDCSEEVQMNPKDQLVLDCFVAKVSGLQVAVETAALILDLAYVIEDQN</sequence>
<dbReference type="PANTHER" id="PTHR46787">
    <property type="entry name" value="SYNDROMES PUTATIVE CHAPERONIN-RELATED"/>
    <property type="match status" value="1"/>
</dbReference>
<dbReference type="PANTHER" id="PTHR46787:SF1">
    <property type="entry name" value="MOLECULAR CHAPERONE MKKS"/>
    <property type="match status" value="1"/>
</dbReference>
<dbReference type="Proteomes" id="UP001066276">
    <property type="component" value="Chromosome 5"/>
</dbReference>
<dbReference type="InterPro" id="IPR002423">
    <property type="entry name" value="Cpn60/GroEL/TCP-1"/>
</dbReference>
<dbReference type="GO" id="GO:0005737">
    <property type="term" value="C:cytoplasm"/>
    <property type="evidence" value="ECO:0007669"/>
    <property type="project" value="TreeGrafter"/>
</dbReference>
<accession>A0AAV7S0Q8</accession>
<dbReference type="Pfam" id="PF00118">
    <property type="entry name" value="Cpn60_TCP1"/>
    <property type="match status" value="1"/>
</dbReference>
<dbReference type="SUPFAM" id="SSF48592">
    <property type="entry name" value="GroEL equatorial domain-like"/>
    <property type="match status" value="1"/>
</dbReference>
<organism evidence="1 2">
    <name type="scientific">Pleurodeles waltl</name>
    <name type="common">Iberian ribbed newt</name>
    <dbReference type="NCBI Taxonomy" id="8319"/>
    <lineage>
        <taxon>Eukaryota</taxon>
        <taxon>Metazoa</taxon>
        <taxon>Chordata</taxon>
        <taxon>Craniata</taxon>
        <taxon>Vertebrata</taxon>
        <taxon>Euteleostomi</taxon>
        <taxon>Amphibia</taxon>
        <taxon>Batrachia</taxon>
        <taxon>Caudata</taxon>
        <taxon>Salamandroidea</taxon>
        <taxon>Salamandridae</taxon>
        <taxon>Pleurodelinae</taxon>
        <taxon>Pleurodeles</taxon>
    </lineage>
</organism>
<evidence type="ECO:0008006" key="3">
    <source>
        <dbReference type="Google" id="ProtNLM"/>
    </source>
</evidence>
<comment type="caution">
    <text evidence="1">The sequence shown here is derived from an EMBL/GenBank/DDBJ whole genome shotgun (WGS) entry which is preliminary data.</text>
</comment>